<protein>
    <submittedName>
        <fullName evidence="2">Uncharacterized protein</fullName>
    </submittedName>
</protein>
<keyword evidence="1" id="KW-0812">Transmembrane</keyword>
<sequence length="189" mass="20374">MADKEDKKLGAPLPPPVAVEDKKRAAPLFPLPAVQLVCLWALLTAAVMGVVFAVIYVLDQGDIDLPSWVSRYGGMFTDAGIAELGAIIDGWKWCSVAQSAAAALALLLPARCRLSRRALACVALAAAATNHLMVARVNFLFLTADPGWIPMWVSGTVNVYYLGKGDLYCLMALLGRGDHQYEVLDLLKF</sequence>
<evidence type="ECO:0000313" key="2">
    <source>
        <dbReference type="EMBL" id="CAL4951633.1"/>
    </source>
</evidence>
<proteinExistence type="predicted"/>
<keyword evidence="1" id="KW-0472">Membrane</keyword>
<dbReference type="Proteomes" id="UP001497457">
    <property type="component" value="Chromosome 17b"/>
</dbReference>
<feature type="transmembrane region" description="Helical" evidence="1">
    <location>
        <begin position="33"/>
        <end position="58"/>
    </location>
</feature>
<gene>
    <name evidence="2" type="ORF">URODEC1_LOCUS39028</name>
</gene>
<organism evidence="2 3">
    <name type="scientific">Urochloa decumbens</name>
    <dbReference type="NCBI Taxonomy" id="240449"/>
    <lineage>
        <taxon>Eukaryota</taxon>
        <taxon>Viridiplantae</taxon>
        <taxon>Streptophyta</taxon>
        <taxon>Embryophyta</taxon>
        <taxon>Tracheophyta</taxon>
        <taxon>Spermatophyta</taxon>
        <taxon>Magnoliopsida</taxon>
        <taxon>Liliopsida</taxon>
        <taxon>Poales</taxon>
        <taxon>Poaceae</taxon>
        <taxon>PACMAD clade</taxon>
        <taxon>Panicoideae</taxon>
        <taxon>Panicodae</taxon>
        <taxon>Paniceae</taxon>
        <taxon>Melinidinae</taxon>
        <taxon>Urochloa</taxon>
    </lineage>
</organism>
<dbReference type="EMBL" id="OZ075127">
    <property type="protein sequence ID" value="CAL4951633.1"/>
    <property type="molecule type" value="Genomic_DNA"/>
</dbReference>
<dbReference type="AlphaFoldDB" id="A0ABC8YWP8"/>
<name>A0ABC8YWP8_9POAL</name>
<keyword evidence="3" id="KW-1185">Reference proteome</keyword>
<reference evidence="2" key="1">
    <citation type="submission" date="2024-10" db="EMBL/GenBank/DDBJ databases">
        <authorList>
            <person name="Ryan C."/>
        </authorList>
    </citation>
    <scope>NUCLEOTIDE SEQUENCE [LARGE SCALE GENOMIC DNA]</scope>
</reference>
<evidence type="ECO:0000256" key="1">
    <source>
        <dbReference type="SAM" id="Phobius"/>
    </source>
</evidence>
<accession>A0ABC8YWP8</accession>
<keyword evidence="1" id="KW-1133">Transmembrane helix</keyword>
<evidence type="ECO:0000313" key="3">
    <source>
        <dbReference type="Proteomes" id="UP001497457"/>
    </source>
</evidence>